<feature type="signal peptide" evidence="2">
    <location>
        <begin position="1"/>
        <end position="38"/>
    </location>
</feature>
<keyword evidence="2" id="KW-0732">Signal</keyword>
<organism evidence="3 4">
    <name type="scientific">Populus trichocarpa</name>
    <name type="common">Western balsam poplar</name>
    <name type="synonym">Populus balsamifera subsp. trichocarpa</name>
    <dbReference type="NCBI Taxonomy" id="3694"/>
    <lineage>
        <taxon>Eukaryota</taxon>
        <taxon>Viridiplantae</taxon>
        <taxon>Streptophyta</taxon>
        <taxon>Embryophyta</taxon>
        <taxon>Tracheophyta</taxon>
        <taxon>Spermatophyta</taxon>
        <taxon>Magnoliopsida</taxon>
        <taxon>eudicotyledons</taxon>
        <taxon>Gunneridae</taxon>
        <taxon>Pentapetalae</taxon>
        <taxon>rosids</taxon>
        <taxon>fabids</taxon>
        <taxon>Malpighiales</taxon>
        <taxon>Salicaceae</taxon>
        <taxon>Saliceae</taxon>
        <taxon>Populus</taxon>
    </lineage>
</organism>
<dbReference type="Proteomes" id="UP000006729">
    <property type="component" value="Chromosome 13"/>
</dbReference>
<dbReference type="AlphaFoldDB" id="A0A2K1Y6C7"/>
<evidence type="ECO:0000256" key="1">
    <source>
        <dbReference type="SAM" id="MobiDB-lite"/>
    </source>
</evidence>
<sequence length="85" mass="8947">MIRNSGAFSLLGMSKSRACTFGAVLLIWLSCSSLLVAAQDGITDPVEGVLIPTIVSSRTKPSKSSSTMMGSSSITSLHQEMKPRS</sequence>
<feature type="compositionally biased region" description="Low complexity" evidence="1">
    <location>
        <begin position="57"/>
        <end position="76"/>
    </location>
</feature>
<feature type="region of interest" description="Disordered" evidence="1">
    <location>
        <begin position="57"/>
        <end position="85"/>
    </location>
</feature>
<name>A0A2K1Y6C7_POPTR</name>
<evidence type="ECO:0000313" key="4">
    <source>
        <dbReference type="Proteomes" id="UP000006729"/>
    </source>
</evidence>
<accession>A0A2K1Y6C7</accession>
<protein>
    <submittedName>
        <fullName evidence="3">Uncharacterized protein</fullName>
    </submittedName>
</protein>
<keyword evidence="4" id="KW-1185">Reference proteome</keyword>
<gene>
    <name evidence="3" type="ORF">POPTR_013G159400</name>
</gene>
<proteinExistence type="predicted"/>
<dbReference type="InParanoid" id="A0A2K1Y6C7"/>
<evidence type="ECO:0000313" key="3">
    <source>
        <dbReference type="EMBL" id="PNT08585.1"/>
    </source>
</evidence>
<reference evidence="3 4" key="1">
    <citation type="journal article" date="2006" name="Science">
        <title>The genome of black cottonwood, Populus trichocarpa (Torr. &amp; Gray).</title>
        <authorList>
            <person name="Tuskan G.A."/>
            <person name="Difazio S."/>
            <person name="Jansson S."/>
            <person name="Bohlmann J."/>
            <person name="Grigoriev I."/>
            <person name="Hellsten U."/>
            <person name="Putnam N."/>
            <person name="Ralph S."/>
            <person name="Rombauts S."/>
            <person name="Salamov A."/>
            <person name="Schein J."/>
            <person name="Sterck L."/>
            <person name="Aerts A."/>
            <person name="Bhalerao R.R."/>
            <person name="Bhalerao R.P."/>
            <person name="Blaudez D."/>
            <person name="Boerjan W."/>
            <person name="Brun A."/>
            <person name="Brunner A."/>
            <person name="Busov V."/>
            <person name="Campbell M."/>
            <person name="Carlson J."/>
            <person name="Chalot M."/>
            <person name="Chapman J."/>
            <person name="Chen G.L."/>
            <person name="Cooper D."/>
            <person name="Coutinho P.M."/>
            <person name="Couturier J."/>
            <person name="Covert S."/>
            <person name="Cronk Q."/>
            <person name="Cunningham R."/>
            <person name="Davis J."/>
            <person name="Degroeve S."/>
            <person name="Dejardin A."/>
            <person name="Depamphilis C."/>
            <person name="Detter J."/>
            <person name="Dirks B."/>
            <person name="Dubchak I."/>
            <person name="Duplessis S."/>
            <person name="Ehlting J."/>
            <person name="Ellis B."/>
            <person name="Gendler K."/>
            <person name="Goodstein D."/>
            <person name="Gribskov M."/>
            <person name="Grimwood J."/>
            <person name="Groover A."/>
            <person name="Gunter L."/>
            <person name="Hamberger B."/>
            <person name="Heinze B."/>
            <person name="Helariutta Y."/>
            <person name="Henrissat B."/>
            <person name="Holligan D."/>
            <person name="Holt R."/>
            <person name="Huang W."/>
            <person name="Islam-Faridi N."/>
            <person name="Jones S."/>
            <person name="Jones-Rhoades M."/>
            <person name="Jorgensen R."/>
            <person name="Joshi C."/>
            <person name="Kangasjarvi J."/>
            <person name="Karlsson J."/>
            <person name="Kelleher C."/>
            <person name="Kirkpatrick R."/>
            <person name="Kirst M."/>
            <person name="Kohler A."/>
            <person name="Kalluri U."/>
            <person name="Larimer F."/>
            <person name="Leebens-Mack J."/>
            <person name="Leple J.C."/>
            <person name="Locascio P."/>
            <person name="Lou Y."/>
            <person name="Lucas S."/>
            <person name="Martin F."/>
            <person name="Montanini B."/>
            <person name="Napoli C."/>
            <person name="Nelson D.R."/>
            <person name="Nelson C."/>
            <person name="Nieminen K."/>
            <person name="Nilsson O."/>
            <person name="Pereda V."/>
            <person name="Peter G."/>
            <person name="Philippe R."/>
            <person name="Pilate G."/>
            <person name="Poliakov A."/>
            <person name="Razumovskaya J."/>
            <person name="Richardson P."/>
            <person name="Rinaldi C."/>
            <person name="Ritland K."/>
            <person name="Rouze P."/>
            <person name="Ryaboy D."/>
            <person name="Schmutz J."/>
            <person name="Schrader J."/>
            <person name="Segerman B."/>
            <person name="Shin H."/>
            <person name="Siddiqui A."/>
            <person name="Sterky F."/>
            <person name="Terry A."/>
            <person name="Tsai C.J."/>
            <person name="Uberbacher E."/>
            <person name="Unneberg P."/>
            <person name="Vahala J."/>
            <person name="Wall K."/>
            <person name="Wessler S."/>
            <person name="Yang G."/>
            <person name="Yin T."/>
            <person name="Douglas C."/>
            <person name="Marra M."/>
            <person name="Sandberg G."/>
            <person name="Van de Peer Y."/>
            <person name="Rokhsar D."/>
        </authorList>
    </citation>
    <scope>NUCLEOTIDE SEQUENCE [LARGE SCALE GENOMIC DNA]</scope>
    <source>
        <strain evidence="4">cv. Nisqually</strain>
    </source>
</reference>
<feature type="chain" id="PRO_5014327772" evidence="2">
    <location>
        <begin position="39"/>
        <end position="85"/>
    </location>
</feature>
<dbReference type="EMBL" id="CM009302">
    <property type="protein sequence ID" value="PNT08585.1"/>
    <property type="molecule type" value="Genomic_DNA"/>
</dbReference>
<dbReference type="PROSITE" id="PS51257">
    <property type="entry name" value="PROKAR_LIPOPROTEIN"/>
    <property type="match status" value="1"/>
</dbReference>
<evidence type="ECO:0000256" key="2">
    <source>
        <dbReference type="SAM" id="SignalP"/>
    </source>
</evidence>